<proteinExistence type="predicted"/>
<name>A0A183PZW1_9TREM</name>
<keyword evidence="2" id="KW-1185">Reference proteome</keyword>
<dbReference type="Proteomes" id="UP000269396">
    <property type="component" value="Unassembled WGS sequence"/>
</dbReference>
<gene>
    <name evidence="1" type="ORF">SMTD_LOCUS19897</name>
</gene>
<evidence type="ECO:0000313" key="1">
    <source>
        <dbReference type="EMBL" id="VDP81036.1"/>
    </source>
</evidence>
<protein>
    <submittedName>
        <fullName evidence="1">Uncharacterized protein</fullName>
    </submittedName>
</protein>
<dbReference type="AlphaFoldDB" id="A0A183PZW1"/>
<sequence>MKIHGIYKKSVSKHAFNLLMRIKRLTMKFILKVINLLILLSFYMFVR</sequence>
<reference evidence="1 2" key="1">
    <citation type="submission" date="2018-11" db="EMBL/GenBank/DDBJ databases">
        <authorList>
            <consortium name="Pathogen Informatics"/>
        </authorList>
    </citation>
    <scope>NUCLEOTIDE SEQUENCE [LARGE SCALE GENOMIC DNA]</scope>
    <source>
        <strain>Denwood</strain>
        <strain evidence="2">Zambia</strain>
    </source>
</reference>
<accession>A0A183PZW1</accession>
<dbReference type="EMBL" id="UZAL01043223">
    <property type="protein sequence ID" value="VDP81036.1"/>
    <property type="molecule type" value="Genomic_DNA"/>
</dbReference>
<organism evidence="1 2">
    <name type="scientific">Schistosoma mattheei</name>
    <dbReference type="NCBI Taxonomy" id="31246"/>
    <lineage>
        <taxon>Eukaryota</taxon>
        <taxon>Metazoa</taxon>
        <taxon>Spiralia</taxon>
        <taxon>Lophotrochozoa</taxon>
        <taxon>Platyhelminthes</taxon>
        <taxon>Trematoda</taxon>
        <taxon>Digenea</taxon>
        <taxon>Strigeidida</taxon>
        <taxon>Schistosomatoidea</taxon>
        <taxon>Schistosomatidae</taxon>
        <taxon>Schistosoma</taxon>
    </lineage>
</organism>
<evidence type="ECO:0000313" key="2">
    <source>
        <dbReference type="Proteomes" id="UP000269396"/>
    </source>
</evidence>